<evidence type="ECO:0000313" key="1">
    <source>
        <dbReference type="EMBL" id="SOE45395.1"/>
    </source>
</evidence>
<reference evidence="1" key="1">
    <citation type="submission" date="2017-09" db="EMBL/GenBank/DDBJ databases">
        <authorList>
            <person name="Ehlers B."/>
            <person name="Leendertz F.H."/>
        </authorList>
    </citation>
    <scope>NUCLEOTIDE SEQUENCE</scope>
    <source>
        <strain evidence="1">23K</strain>
    </source>
</reference>
<accession>A0A2H1MY60</accession>
<protein>
    <submittedName>
        <fullName evidence="1">Remnant of Bacteriocin ABC-transporter SkgD</fullName>
    </submittedName>
</protein>
<organism evidence="1">
    <name type="scientific">Latilactobacillus sakei subsp. sakei (strain 23K)</name>
    <name type="common">Lactobacillus sakei subsp. sakei</name>
    <dbReference type="NCBI Taxonomy" id="314315"/>
    <lineage>
        <taxon>Bacteria</taxon>
        <taxon>Bacillati</taxon>
        <taxon>Bacillota</taxon>
        <taxon>Bacilli</taxon>
        <taxon>Lactobacillales</taxon>
        <taxon>Lactobacillaceae</taxon>
        <taxon>Latilactobacillus</taxon>
    </lineage>
</organism>
<geneLocation type="plasmid" evidence="1">
    <name>pJ23A1</name>
</geneLocation>
<gene>
    <name evidence="1" type="primary">skgD1</name>
    <name evidence="1" type="ORF">LSAJ23K_A100395</name>
</gene>
<dbReference type="AlphaFoldDB" id="A0A2H1MY60"/>
<proteinExistence type="predicted"/>
<sequence>MFNLLRYKKLYCSQVDEDDCGIAALNMIWQIL</sequence>
<keyword evidence="1" id="KW-0614">Plasmid</keyword>
<name>A0A2H1MY60_LATSS</name>
<dbReference type="EMBL" id="LT907984">
    <property type="protein sequence ID" value="SOE45395.1"/>
    <property type="molecule type" value="Genomic_DNA"/>
</dbReference>